<feature type="transmembrane region" description="Helical" evidence="8">
    <location>
        <begin position="232"/>
        <end position="256"/>
    </location>
</feature>
<feature type="transmembrane region" description="Helical" evidence="8">
    <location>
        <begin position="285"/>
        <end position="310"/>
    </location>
</feature>
<evidence type="ECO:0000256" key="2">
    <source>
        <dbReference type="ARBA" id="ARBA00007998"/>
    </source>
</evidence>
<dbReference type="Proteomes" id="UP000315636">
    <property type="component" value="Unassembled WGS sequence"/>
</dbReference>
<feature type="transmembrane region" description="Helical" evidence="8">
    <location>
        <begin position="351"/>
        <end position="369"/>
    </location>
</feature>
<dbReference type="GO" id="GO:0016020">
    <property type="term" value="C:membrane"/>
    <property type="evidence" value="ECO:0007669"/>
    <property type="project" value="UniProtKB-SubCell"/>
</dbReference>
<dbReference type="PANTHER" id="PTHR34975">
    <property type="entry name" value="SPORE GERMINATION PROTEIN A2"/>
    <property type="match status" value="1"/>
</dbReference>
<dbReference type="EMBL" id="FXTI01000002">
    <property type="protein sequence ID" value="SMO46904.1"/>
    <property type="molecule type" value="Genomic_DNA"/>
</dbReference>
<feature type="transmembrane region" description="Helical" evidence="8">
    <location>
        <begin position="126"/>
        <end position="148"/>
    </location>
</feature>
<keyword evidence="5 8" id="KW-0812">Transmembrane</keyword>
<dbReference type="RefSeq" id="WP_142504444.1">
    <property type="nucleotide sequence ID" value="NZ_FXTI01000002.1"/>
</dbReference>
<dbReference type="Gene3D" id="1.20.1740.10">
    <property type="entry name" value="Amino acid/polyamine transporter I"/>
    <property type="match status" value="1"/>
</dbReference>
<gene>
    <name evidence="9" type="ORF">SAMN06264849_102127</name>
</gene>
<feature type="transmembrane region" description="Helical" evidence="8">
    <location>
        <begin position="322"/>
        <end position="339"/>
    </location>
</feature>
<dbReference type="AlphaFoldDB" id="A0A521BIE9"/>
<keyword evidence="3" id="KW-0813">Transport</keyword>
<proteinExistence type="inferred from homology"/>
<organism evidence="9 10">
    <name type="scientific">Melghirimyces algeriensis</name>
    <dbReference type="NCBI Taxonomy" id="910412"/>
    <lineage>
        <taxon>Bacteria</taxon>
        <taxon>Bacillati</taxon>
        <taxon>Bacillota</taxon>
        <taxon>Bacilli</taxon>
        <taxon>Bacillales</taxon>
        <taxon>Thermoactinomycetaceae</taxon>
        <taxon>Melghirimyces</taxon>
    </lineage>
</organism>
<name>A0A521BIE9_9BACL</name>
<sequence length="386" mass="43219">MNKQNPEQDQPISLYQSHAVIVSTIIGVGVISMQRGIAKEVGPDGIWTILIGGLIVLVEIVLITRLMQKFPGKTLAQFSSELLSFGKKRWLGKVLSIPLLVGIGWYWLLTIAIVTRTFSEVAISAVFPQTPMEVFMITMLGSACFAAGQRPELIARFNEFLMPFLFIPGLLILTAWMEAGDWENLLPMFQVTDWKKFLQGMLTSAYSYSGYSVLFVYMAYYQQPKKAMRAHILATGTVIVGYWVTIAASISIFGPFELANLMWPTLDLIKQVEVPGQILSRLESAIIGIWVVAVFTTLVNMFGVLVDISLTTFNLEERFRKWLAWGSLPFGYLVANRPANLEQLFRWNDLAGIYEIVMTLVIILILSILTRLRADKKGDQNASSSA</sequence>
<feature type="transmembrane region" description="Helical" evidence="8">
    <location>
        <begin position="197"/>
        <end position="220"/>
    </location>
</feature>
<evidence type="ECO:0000256" key="1">
    <source>
        <dbReference type="ARBA" id="ARBA00004141"/>
    </source>
</evidence>
<feature type="transmembrane region" description="Helical" evidence="8">
    <location>
        <begin position="45"/>
        <end position="63"/>
    </location>
</feature>
<evidence type="ECO:0000256" key="5">
    <source>
        <dbReference type="ARBA" id="ARBA00022692"/>
    </source>
</evidence>
<evidence type="ECO:0000256" key="7">
    <source>
        <dbReference type="ARBA" id="ARBA00023136"/>
    </source>
</evidence>
<dbReference type="PANTHER" id="PTHR34975:SF2">
    <property type="entry name" value="SPORE GERMINATION PROTEIN A2"/>
    <property type="match status" value="1"/>
</dbReference>
<evidence type="ECO:0000313" key="10">
    <source>
        <dbReference type="Proteomes" id="UP000315636"/>
    </source>
</evidence>
<evidence type="ECO:0000256" key="6">
    <source>
        <dbReference type="ARBA" id="ARBA00022989"/>
    </source>
</evidence>
<evidence type="ECO:0000256" key="8">
    <source>
        <dbReference type="SAM" id="Phobius"/>
    </source>
</evidence>
<reference evidence="9 10" key="1">
    <citation type="submission" date="2017-05" db="EMBL/GenBank/DDBJ databases">
        <authorList>
            <person name="Varghese N."/>
            <person name="Submissions S."/>
        </authorList>
    </citation>
    <scope>NUCLEOTIDE SEQUENCE [LARGE SCALE GENOMIC DNA]</scope>
    <source>
        <strain evidence="9 10">DSM 45474</strain>
    </source>
</reference>
<keyword evidence="6 8" id="KW-1133">Transmembrane helix</keyword>
<protein>
    <submittedName>
        <fullName evidence="9">Spore germination protein</fullName>
    </submittedName>
</protein>
<feature type="transmembrane region" description="Helical" evidence="8">
    <location>
        <begin position="94"/>
        <end position="114"/>
    </location>
</feature>
<dbReference type="Pfam" id="PF03845">
    <property type="entry name" value="Spore_permease"/>
    <property type="match status" value="1"/>
</dbReference>
<comment type="subcellular location">
    <subcellularLocation>
        <location evidence="1">Membrane</location>
        <topology evidence="1">Multi-pass membrane protein</topology>
    </subcellularLocation>
</comment>
<accession>A0A521BIE9</accession>
<dbReference type="InterPro" id="IPR004761">
    <property type="entry name" value="Spore_GerAB"/>
</dbReference>
<dbReference type="NCBIfam" id="TIGR00912">
    <property type="entry name" value="2A0309"/>
    <property type="match status" value="1"/>
</dbReference>
<evidence type="ECO:0000256" key="3">
    <source>
        <dbReference type="ARBA" id="ARBA00022448"/>
    </source>
</evidence>
<keyword evidence="7 8" id="KW-0472">Membrane</keyword>
<evidence type="ECO:0000256" key="4">
    <source>
        <dbReference type="ARBA" id="ARBA00022544"/>
    </source>
</evidence>
<evidence type="ECO:0000313" key="9">
    <source>
        <dbReference type="EMBL" id="SMO46904.1"/>
    </source>
</evidence>
<dbReference type="OrthoDB" id="2716906at2"/>
<dbReference type="GO" id="GO:0009847">
    <property type="term" value="P:spore germination"/>
    <property type="evidence" value="ECO:0007669"/>
    <property type="project" value="InterPro"/>
</dbReference>
<keyword evidence="10" id="KW-1185">Reference proteome</keyword>
<feature type="transmembrane region" description="Helical" evidence="8">
    <location>
        <begin position="160"/>
        <end position="177"/>
    </location>
</feature>
<comment type="similarity">
    <text evidence="2">Belongs to the amino acid-polyamine-organocation (APC) superfamily. Spore germination protein (SGP) (TC 2.A.3.9) family.</text>
</comment>
<feature type="transmembrane region" description="Helical" evidence="8">
    <location>
        <begin position="12"/>
        <end position="33"/>
    </location>
</feature>
<keyword evidence="4" id="KW-0309">Germination</keyword>